<dbReference type="Proteomes" id="UP000594637">
    <property type="component" value="Chromosome"/>
</dbReference>
<gene>
    <name evidence="2" type="ORF">ID810_00440</name>
</gene>
<dbReference type="InterPro" id="IPR036412">
    <property type="entry name" value="HAD-like_sf"/>
</dbReference>
<feature type="region of interest" description="Disordered" evidence="1">
    <location>
        <begin position="1"/>
        <end position="34"/>
    </location>
</feature>
<accession>A0A7T0LKM2</accession>
<protein>
    <submittedName>
        <fullName evidence="2">HAD family phosphatase</fullName>
    </submittedName>
</protein>
<dbReference type="InterPro" id="IPR023214">
    <property type="entry name" value="HAD_sf"/>
</dbReference>
<organism evidence="2 3">
    <name type="scientific">Actinomyces respiraculi</name>
    <dbReference type="NCBI Taxonomy" id="2744574"/>
    <lineage>
        <taxon>Bacteria</taxon>
        <taxon>Bacillati</taxon>
        <taxon>Actinomycetota</taxon>
        <taxon>Actinomycetes</taxon>
        <taxon>Actinomycetales</taxon>
        <taxon>Actinomycetaceae</taxon>
        <taxon>Actinomyces</taxon>
    </lineage>
</organism>
<dbReference type="SUPFAM" id="SSF56784">
    <property type="entry name" value="HAD-like"/>
    <property type="match status" value="1"/>
</dbReference>
<dbReference type="Gene3D" id="3.30.1240.10">
    <property type="match status" value="1"/>
</dbReference>
<evidence type="ECO:0000313" key="3">
    <source>
        <dbReference type="Proteomes" id="UP000594637"/>
    </source>
</evidence>
<evidence type="ECO:0000313" key="2">
    <source>
        <dbReference type="EMBL" id="QPL05509.1"/>
    </source>
</evidence>
<dbReference type="KEGG" id="arep:ID810_00440"/>
<keyword evidence="3" id="KW-1185">Reference proteome</keyword>
<dbReference type="Pfam" id="PF08282">
    <property type="entry name" value="Hydrolase_3"/>
    <property type="match status" value="1"/>
</dbReference>
<dbReference type="GO" id="GO:0000287">
    <property type="term" value="F:magnesium ion binding"/>
    <property type="evidence" value="ECO:0007669"/>
    <property type="project" value="TreeGrafter"/>
</dbReference>
<name>A0A7T0LKM2_9ACTO</name>
<dbReference type="PROSITE" id="PS01229">
    <property type="entry name" value="COF_2"/>
    <property type="match status" value="1"/>
</dbReference>
<dbReference type="PANTHER" id="PTHR10000">
    <property type="entry name" value="PHOSPHOSERINE PHOSPHATASE"/>
    <property type="match status" value="1"/>
</dbReference>
<sequence length="354" mass="37022">MSNTYSTGTLPVSVLPSGPRQDLSEIPDGPRGLGGSTEFLNGARGALRPLSDGEYAALVRERAADLDRLDPGGRHLVAGPSLVVALDVDGTILDMDGRVSMRVRASIDALRRRGAHVVIATGRGVQAAVPVAHHVGLTEGWMVCANGALTLRMDPNEAAGHSVVEQITFDPAAAIDALLEAVPEGIIAVEDVDSGFRTTRLFPEGELIERQTVVSLDDLRSRPVSRVILRAPGMPVSRFSELVVGAGLHSVEYAIGWTAWLDVAPNGITKASALDALATELGTDASCAIAVGDGTNDLEMLQWARVGAVMGSAPTEVQEVGDLVTEPVWRDGCAALLDAVLLRSGAATHPEARA</sequence>
<reference evidence="2 3" key="1">
    <citation type="submission" date="2020-11" db="EMBL/GenBank/DDBJ databases">
        <title>Actinomyces sp. ZJ750.</title>
        <authorList>
            <person name="Zhou J."/>
        </authorList>
    </citation>
    <scope>NUCLEOTIDE SEQUENCE [LARGE SCALE GENOMIC DNA]</scope>
    <source>
        <strain evidence="2 3">ZJ750</strain>
    </source>
</reference>
<dbReference type="GO" id="GO:0005829">
    <property type="term" value="C:cytosol"/>
    <property type="evidence" value="ECO:0007669"/>
    <property type="project" value="TreeGrafter"/>
</dbReference>
<proteinExistence type="predicted"/>
<dbReference type="RefSeq" id="WP_166857586.1">
    <property type="nucleotide sequence ID" value="NZ_CP063989.1"/>
</dbReference>
<dbReference type="Gene3D" id="3.40.50.1000">
    <property type="entry name" value="HAD superfamily/HAD-like"/>
    <property type="match status" value="1"/>
</dbReference>
<evidence type="ECO:0000256" key="1">
    <source>
        <dbReference type="SAM" id="MobiDB-lite"/>
    </source>
</evidence>
<dbReference type="EMBL" id="CP063989">
    <property type="protein sequence ID" value="QPL05509.1"/>
    <property type="molecule type" value="Genomic_DNA"/>
</dbReference>
<dbReference type="PANTHER" id="PTHR10000:SF8">
    <property type="entry name" value="HAD SUPERFAMILY HYDROLASE-LIKE, TYPE 3"/>
    <property type="match status" value="1"/>
</dbReference>
<feature type="compositionally biased region" description="Polar residues" evidence="1">
    <location>
        <begin position="1"/>
        <end position="10"/>
    </location>
</feature>
<dbReference type="AlphaFoldDB" id="A0A7T0LKM2"/>
<dbReference type="GO" id="GO:0016791">
    <property type="term" value="F:phosphatase activity"/>
    <property type="evidence" value="ECO:0007669"/>
    <property type="project" value="TreeGrafter"/>
</dbReference>